<reference evidence="11 12" key="1">
    <citation type="submission" date="2017-03" db="EMBL/GenBank/DDBJ databases">
        <title>Complete genome sequence of the novel DNRA strain Pseudomonas sp. S-6-2 isolated from Chinese polluted river sediment. Journal of Biotechnology.</title>
        <authorList>
            <person name="Li J."/>
            <person name="Xiang F."/>
            <person name="Wang L."/>
            <person name="Xi L."/>
            <person name="Liu J."/>
        </authorList>
    </citation>
    <scope>NUCLEOTIDE SEQUENCE [LARGE SCALE GENOMIC DNA]</scope>
    <source>
        <strain evidence="11 12">S-6-2</strain>
    </source>
</reference>
<dbReference type="Pfam" id="PF02803">
    <property type="entry name" value="Thiolase_C"/>
    <property type="match status" value="1"/>
</dbReference>
<dbReference type="EMBL" id="CP020100">
    <property type="protein sequence ID" value="AQZ94246.1"/>
    <property type="molecule type" value="Genomic_DNA"/>
</dbReference>
<feature type="active site" description="Proton acceptor" evidence="7">
    <location>
        <position position="355"/>
    </location>
</feature>
<proteinExistence type="inferred from homology"/>
<evidence type="ECO:0000256" key="7">
    <source>
        <dbReference type="PIRSR" id="PIRSR000429-1"/>
    </source>
</evidence>
<dbReference type="SUPFAM" id="SSF53901">
    <property type="entry name" value="Thiolase-like"/>
    <property type="match status" value="2"/>
</dbReference>
<dbReference type="PANTHER" id="PTHR43853:SF2">
    <property type="entry name" value="3-OXOADIPYL-COA_3-OXO-5,6-DEHYDROSUBERYL-COA THIOLASE"/>
    <property type="match status" value="1"/>
</dbReference>
<dbReference type="KEGG" id="ppha:BVH74_05530"/>
<evidence type="ECO:0000256" key="6">
    <source>
        <dbReference type="ARBA" id="ARBA00048527"/>
    </source>
</evidence>
<dbReference type="Gene3D" id="3.40.47.10">
    <property type="match status" value="1"/>
</dbReference>
<dbReference type="PANTHER" id="PTHR43853">
    <property type="entry name" value="3-KETOACYL-COA THIOLASE, PEROXISOMAL"/>
    <property type="match status" value="1"/>
</dbReference>
<accession>A0A1V0B2T6</accession>
<comment type="pathway">
    <text evidence="1">Lipid metabolism.</text>
</comment>
<dbReference type="FunFam" id="3.40.47.10:FF:000010">
    <property type="entry name" value="Acetyl-CoA acetyltransferase (Thiolase)"/>
    <property type="match status" value="1"/>
</dbReference>
<comment type="similarity">
    <text evidence="2 8">Belongs to the thiolase-like superfamily. Thiolase family.</text>
</comment>
<dbReference type="InterPro" id="IPR020613">
    <property type="entry name" value="Thiolase_CS"/>
</dbReference>
<dbReference type="Pfam" id="PF00108">
    <property type="entry name" value="Thiolase_N"/>
    <property type="match status" value="1"/>
</dbReference>
<keyword evidence="4 8" id="KW-0012">Acyltransferase</keyword>
<feature type="domain" description="Thiolase N-terminal" evidence="9">
    <location>
        <begin position="4"/>
        <end position="265"/>
    </location>
</feature>
<feature type="active site" description="Acyl-thioester intermediate" evidence="7">
    <location>
        <position position="88"/>
    </location>
</feature>
<keyword evidence="12" id="KW-1185">Reference proteome</keyword>
<dbReference type="NCBIfam" id="TIGR01930">
    <property type="entry name" value="AcCoA-C-Actrans"/>
    <property type="match status" value="1"/>
</dbReference>
<evidence type="ECO:0000256" key="1">
    <source>
        <dbReference type="ARBA" id="ARBA00005189"/>
    </source>
</evidence>
<evidence type="ECO:0000256" key="2">
    <source>
        <dbReference type="ARBA" id="ARBA00010982"/>
    </source>
</evidence>
<evidence type="ECO:0000256" key="4">
    <source>
        <dbReference type="ARBA" id="ARBA00023315"/>
    </source>
</evidence>
<dbReference type="STRING" id="1931241.BVH74_05530"/>
<name>A0A1V0B2T6_9GAMM</name>
<comment type="catalytic activity">
    <reaction evidence="6">
        <text>succinyl-CoA + acetyl-CoA = 3-oxoadipyl-CoA + CoA</text>
        <dbReference type="Rhea" id="RHEA:19481"/>
        <dbReference type="ChEBI" id="CHEBI:57287"/>
        <dbReference type="ChEBI" id="CHEBI:57288"/>
        <dbReference type="ChEBI" id="CHEBI:57292"/>
        <dbReference type="ChEBI" id="CHEBI:57348"/>
        <dbReference type="EC" id="2.3.1.174"/>
    </reaction>
</comment>
<dbReference type="InterPro" id="IPR016039">
    <property type="entry name" value="Thiolase-like"/>
</dbReference>
<dbReference type="PROSITE" id="PS00099">
    <property type="entry name" value="THIOLASE_3"/>
    <property type="match status" value="1"/>
</dbReference>
<dbReference type="GO" id="GO:0006635">
    <property type="term" value="P:fatty acid beta-oxidation"/>
    <property type="evidence" value="ECO:0007669"/>
    <property type="project" value="TreeGrafter"/>
</dbReference>
<dbReference type="InterPro" id="IPR002155">
    <property type="entry name" value="Thiolase"/>
</dbReference>
<evidence type="ECO:0000256" key="5">
    <source>
        <dbReference type="ARBA" id="ARBA00024073"/>
    </source>
</evidence>
<evidence type="ECO:0000256" key="3">
    <source>
        <dbReference type="ARBA" id="ARBA00022679"/>
    </source>
</evidence>
<evidence type="ECO:0000313" key="12">
    <source>
        <dbReference type="Proteomes" id="UP000243488"/>
    </source>
</evidence>
<sequence length="400" mass="41634">MTAYIYDGLRSPFGRHAGALASVRPDDLLAEVIRAVVSRNAFEASAYEDVVMGNTNQAGEDARNLARHAGLLAGLPPQVAGVTVNRLCGSGLAAILDAARAVKAGEGELFVAGGAESMSRAPFVIAKSESPYSREFRAFDSTIGARFPNPKVEKQYGDDTMPQTADNVAADLGISREEADAYAARSQALYEKARAEGFFAGEIHPIEVSQGRKKPAKLVDQDEHPRPDSDLAALSGLRSLFEGGVVTAGNASGVNDGAAALIIGSQAVGEKYGVKPRARILAGAVSGVEPRVMGLGPVEACKKALARAGLSLTDMDVIEINEAFAAQVLGCCKQLGIAFDDPRLNPNGGAIAVGHPLGASGARLTLTALRQLERTGKRYALVSLCIGLGQGVAAVIERLD</sequence>
<evidence type="ECO:0000259" key="9">
    <source>
        <dbReference type="Pfam" id="PF00108"/>
    </source>
</evidence>
<evidence type="ECO:0000259" key="10">
    <source>
        <dbReference type="Pfam" id="PF02803"/>
    </source>
</evidence>
<dbReference type="CDD" id="cd00751">
    <property type="entry name" value="thiolase"/>
    <property type="match status" value="1"/>
</dbReference>
<dbReference type="Proteomes" id="UP000243488">
    <property type="component" value="Chromosome"/>
</dbReference>
<gene>
    <name evidence="11" type="ORF">BVH74_05530</name>
</gene>
<dbReference type="GO" id="GO:0005737">
    <property type="term" value="C:cytoplasm"/>
    <property type="evidence" value="ECO:0007669"/>
    <property type="project" value="UniProtKB-ARBA"/>
</dbReference>
<dbReference type="GO" id="GO:0033812">
    <property type="term" value="F:3-oxoadipyl-CoA thiolase activity"/>
    <property type="evidence" value="ECO:0007669"/>
    <property type="project" value="UniProtKB-EC"/>
</dbReference>
<dbReference type="NCBIfam" id="NF006001">
    <property type="entry name" value="PRK08131.1"/>
    <property type="match status" value="1"/>
</dbReference>
<feature type="domain" description="Thiolase C-terminal" evidence="10">
    <location>
        <begin position="275"/>
        <end position="398"/>
    </location>
</feature>
<dbReference type="PROSITE" id="PS00737">
    <property type="entry name" value="THIOLASE_2"/>
    <property type="match status" value="1"/>
</dbReference>
<keyword evidence="3 8" id="KW-0808">Transferase</keyword>
<dbReference type="RefSeq" id="WP_080049100.1">
    <property type="nucleotide sequence ID" value="NZ_CP020100.1"/>
</dbReference>
<dbReference type="InterPro" id="IPR020615">
    <property type="entry name" value="Thiolase_acyl_enz_int_AS"/>
</dbReference>
<feature type="active site" description="Proton acceptor" evidence="7">
    <location>
        <position position="385"/>
    </location>
</feature>
<dbReference type="EC" id="2.3.1.16" evidence="5"/>
<dbReference type="PROSITE" id="PS00098">
    <property type="entry name" value="THIOLASE_1"/>
    <property type="match status" value="1"/>
</dbReference>
<protein>
    <recommendedName>
        <fullName evidence="5">acetyl-CoA C-acyltransferase</fullName>
        <ecNumber evidence="5">2.3.1.16</ecNumber>
    </recommendedName>
</protein>
<evidence type="ECO:0000313" key="11">
    <source>
        <dbReference type="EMBL" id="AQZ94246.1"/>
    </source>
</evidence>
<dbReference type="GO" id="GO:0010124">
    <property type="term" value="P:phenylacetate catabolic process"/>
    <property type="evidence" value="ECO:0007669"/>
    <property type="project" value="TreeGrafter"/>
</dbReference>
<dbReference type="InterPro" id="IPR020610">
    <property type="entry name" value="Thiolase_AS"/>
</dbReference>
<organism evidence="11 12">
    <name type="scientific">Halopseudomonas phragmitis</name>
    <dbReference type="NCBI Taxonomy" id="1931241"/>
    <lineage>
        <taxon>Bacteria</taxon>
        <taxon>Pseudomonadati</taxon>
        <taxon>Pseudomonadota</taxon>
        <taxon>Gammaproteobacteria</taxon>
        <taxon>Pseudomonadales</taxon>
        <taxon>Pseudomonadaceae</taxon>
        <taxon>Halopseudomonas</taxon>
    </lineage>
</organism>
<dbReference type="InterPro" id="IPR020617">
    <property type="entry name" value="Thiolase_C"/>
</dbReference>
<dbReference type="InterPro" id="IPR020616">
    <property type="entry name" value="Thiolase_N"/>
</dbReference>
<dbReference type="InterPro" id="IPR050215">
    <property type="entry name" value="Thiolase-like_sf_Thiolase"/>
</dbReference>
<evidence type="ECO:0000256" key="8">
    <source>
        <dbReference type="RuleBase" id="RU003557"/>
    </source>
</evidence>
<dbReference type="PIRSF" id="PIRSF000429">
    <property type="entry name" value="Ac-CoA_Ac_transf"/>
    <property type="match status" value="1"/>
</dbReference>
<dbReference type="AlphaFoldDB" id="A0A1V0B2T6"/>